<dbReference type="Gene3D" id="2.130.10.10">
    <property type="entry name" value="YVTN repeat-like/Quinoprotein amine dehydrogenase"/>
    <property type="match status" value="4"/>
</dbReference>
<dbReference type="SMART" id="SM00220">
    <property type="entry name" value="S_TKc"/>
    <property type="match status" value="1"/>
</dbReference>
<feature type="region of interest" description="Disordered" evidence="12">
    <location>
        <begin position="260"/>
        <end position="281"/>
    </location>
</feature>
<organism evidence="15 16">
    <name type="scientific">Kolteria novifilia</name>
    <dbReference type="NCBI Taxonomy" id="2527975"/>
    <lineage>
        <taxon>Bacteria</taxon>
        <taxon>Pseudomonadati</taxon>
        <taxon>Planctomycetota</taxon>
        <taxon>Planctomycetia</taxon>
        <taxon>Kolteriales</taxon>
        <taxon>Kolteriaceae</taxon>
        <taxon>Kolteria</taxon>
    </lineage>
</organism>
<name>A0A518B560_9BACT</name>
<feature type="repeat" description="WD" evidence="9">
    <location>
        <begin position="723"/>
        <end position="764"/>
    </location>
</feature>
<keyword evidence="3 9" id="KW-0853">WD repeat</keyword>
<evidence type="ECO:0000256" key="10">
    <source>
        <dbReference type="PROSITE-ProRule" id="PRU10141"/>
    </source>
</evidence>
<dbReference type="Gene3D" id="1.10.510.10">
    <property type="entry name" value="Transferase(Phosphotransferase) domain 1"/>
    <property type="match status" value="1"/>
</dbReference>
<evidence type="ECO:0000259" key="14">
    <source>
        <dbReference type="PROSITE" id="PS50011"/>
    </source>
</evidence>
<dbReference type="InterPro" id="IPR020472">
    <property type="entry name" value="WD40_PAC1"/>
</dbReference>
<evidence type="ECO:0000256" key="3">
    <source>
        <dbReference type="ARBA" id="ARBA00022574"/>
    </source>
</evidence>
<dbReference type="InterPro" id="IPR008271">
    <property type="entry name" value="Ser/Thr_kinase_AS"/>
</dbReference>
<evidence type="ECO:0000256" key="8">
    <source>
        <dbReference type="ARBA" id="ARBA00022840"/>
    </source>
</evidence>
<dbReference type="PRINTS" id="PR00320">
    <property type="entry name" value="GPROTEINBRPT"/>
</dbReference>
<feature type="repeat" description="WD" evidence="9">
    <location>
        <begin position="931"/>
        <end position="972"/>
    </location>
</feature>
<keyword evidence="4 15" id="KW-0808">Transferase</keyword>
<dbReference type="Pfam" id="PF00069">
    <property type="entry name" value="Pkinase"/>
    <property type="match status" value="1"/>
</dbReference>
<dbReference type="KEGG" id="knv:Pan216_29710"/>
<evidence type="ECO:0000256" key="7">
    <source>
        <dbReference type="ARBA" id="ARBA00022777"/>
    </source>
</evidence>
<dbReference type="SUPFAM" id="SSF50978">
    <property type="entry name" value="WD40 repeat-like"/>
    <property type="match status" value="2"/>
</dbReference>
<dbReference type="InterPro" id="IPR000719">
    <property type="entry name" value="Prot_kinase_dom"/>
</dbReference>
<reference evidence="15 16" key="1">
    <citation type="submission" date="2019-02" db="EMBL/GenBank/DDBJ databases">
        <title>Deep-cultivation of Planctomycetes and their phenomic and genomic characterization uncovers novel biology.</title>
        <authorList>
            <person name="Wiegand S."/>
            <person name="Jogler M."/>
            <person name="Boedeker C."/>
            <person name="Pinto D."/>
            <person name="Vollmers J."/>
            <person name="Rivas-Marin E."/>
            <person name="Kohn T."/>
            <person name="Peeters S.H."/>
            <person name="Heuer A."/>
            <person name="Rast P."/>
            <person name="Oberbeckmann S."/>
            <person name="Bunk B."/>
            <person name="Jeske O."/>
            <person name="Meyerdierks A."/>
            <person name="Storesund J.E."/>
            <person name="Kallscheuer N."/>
            <person name="Luecker S."/>
            <person name="Lage O.M."/>
            <person name="Pohl T."/>
            <person name="Merkel B.J."/>
            <person name="Hornburger P."/>
            <person name="Mueller R.-W."/>
            <person name="Bruemmer F."/>
            <person name="Labrenz M."/>
            <person name="Spormann A.M."/>
            <person name="Op den Camp H."/>
            <person name="Overmann J."/>
            <person name="Amann R."/>
            <person name="Jetten M.S.M."/>
            <person name="Mascher T."/>
            <person name="Medema M.H."/>
            <person name="Devos D.P."/>
            <person name="Kaster A.-K."/>
            <person name="Ovreas L."/>
            <person name="Rohde M."/>
            <person name="Galperin M.Y."/>
            <person name="Jogler C."/>
        </authorList>
    </citation>
    <scope>NUCLEOTIDE SEQUENCE [LARGE SCALE GENOMIC DNA]</scope>
    <source>
        <strain evidence="15 16">Pan216</strain>
    </source>
</reference>
<dbReference type="InterPro" id="IPR036322">
    <property type="entry name" value="WD40_repeat_dom_sf"/>
</dbReference>
<feature type="compositionally biased region" description="Polar residues" evidence="12">
    <location>
        <begin position="262"/>
        <end position="277"/>
    </location>
</feature>
<dbReference type="InterPro" id="IPR015943">
    <property type="entry name" value="WD40/YVTN_repeat-like_dom_sf"/>
</dbReference>
<accession>A0A518B560</accession>
<dbReference type="SUPFAM" id="SSF56112">
    <property type="entry name" value="Protein kinase-like (PK-like)"/>
    <property type="match status" value="1"/>
</dbReference>
<feature type="repeat" description="WD" evidence="9">
    <location>
        <begin position="765"/>
        <end position="806"/>
    </location>
</feature>
<evidence type="ECO:0000313" key="16">
    <source>
        <dbReference type="Proteomes" id="UP000317093"/>
    </source>
</evidence>
<dbReference type="EMBL" id="CP036279">
    <property type="protein sequence ID" value="QDU62105.1"/>
    <property type="molecule type" value="Genomic_DNA"/>
</dbReference>
<dbReference type="CDD" id="cd00200">
    <property type="entry name" value="WD40"/>
    <property type="match status" value="2"/>
</dbReference>
<dbReference type="PROSITE" id="PS00108">
    <property type="entry name" value="PROTEIN_KINASE_ST"/>
    <property type="match status" value="1"/>
</dbReference>
<dbReference type="PROSITE" id="PS50294">
    <property type="entry name" value="WD_REPEATS_REGION"/>
    <property type="match status" value="8"/>
</dbReference>
<keyword evidence="13" id="KW-1133">Transmembrane helix</keyword>
<gene>
    <name evidence="15" type="primary">pknB_10</name>
    <name evidence="15" type="ORF">Pan216_29710</name>
</gene>
<evidence type="ECO:0000256" key="13">
    <source>
        <dbReference type="SAM" id="Phobius"/>
    </source>
</evidence>
<dbReference type="PROSITE" id="PS00107">
    <property type="entry name" value="PROTEIN_KINASE_ATP"/>
    <property type="match status" value="1"/>
</dbReference>
<dbReference type="PROSITE" id="PS50082">
    <property type="entry name" value="WD_REPEATS_2"/>
    <property type="match status" value="10"/>
</dbReference>
<protein>
    <recommendedName>
        <fullName evidence="1">non-specific serine/threonine protein kinase</fullName>
        <ecNumber evidence="1">2.7.11.1</ecNumber>
    </recommendedName>
</protein>
<sequence>MSPVASEPATEQELTDQLRSACAELDERLSAGDAARSEEYFERFPALEQKSESAVELIYTEFAARCDEEADGLEQEFLERFPQYQTELKRQFEVHRLLAESMSASTTPSAGQKLGHYELIDEVGRGGMGVVYRARDLRLQRIVALKMILSGEYASDRERSRFRTEAQAAAQLEHPNIVHVHEVVELDGHACLSLEFIDGGSLADIAPDTYSPRKCAELVETLARAVHYAHERGVVHRDLKPANVLLTTEGTPKITDFGLAKQTGSQSHTSKTGSVIGTPSYMAPEQARGDVRRIGPWSDVYALGAILYTLLTGRPPFGTDATAKTLMQVVSEDPIPPSRLQAGIPRDVETICLRCLEKEPNARYQDALFLAEELRRFQVGEPIKARPISTLERSVRWAKRRPAAAGLVAVSTLAIVVGLVGSLFYSARLSTLLKRAEGLKNQAQQFNEQLVNALDRADRLQEETEQTNEQLRVALDTAEASTREARQKTEALRRQLDHSRRGVFALQLSQAHEVHRRDPMRAVKLLNDRSACPDDLRDFTWRYLERLCDWEQMRLVGHRGPVNAVAYAPDGDRLLSAGNDGTVRLWDLDDGHLEHRWKASTKPLRAVAWSPDGKSALGAVGSDVLIWNPETHKEEGRLKGHSETIRALAVAPGSSLVATGADNAEVRLWDLSADPPTSKTLHGSIGPIDAVALAPDGSLVAAAGEDRKVFLWDALDGRLLAELPGHVATIRALAFSPDGRQLASGGDDSRIHLWNVADRTLSSTLVGHLYEIASLAYLPDGKTLLSGGLDTYLKVWDLDRGEEKANIMAHRPHGLSVSPDGHLIASAGNDQRVRVWTLPEFRQPPVLPDSLPKVVSAQFSGDGRLLVGGDVAGKIKLWLAPEDQYLGDLETGSGPVRSVAVCPNKKTIAVANERPEVQLWDLNSRALLGTLNGHNDAVVSVAFHPTEPLLVAASLDGTATIWNYRQRELLHRLTGHTAGIEAVTFSPDGKLVATASEDFTVRLWETATGASEAVLKGHRQWVLCATFDPSGKTLATGGRDRTVRLWDVDSRTQRASITGFTNWVYDVSFSPDGETLAAATGHFSTNSPGELKLCDPQTGHVRATFADFLTPVVFSPDGVRLLCGARGGLVSLLPKVTTEPPGGKTGN</sequence>
<evidence type="ECO:0000256" key="6">
    <source>
        <dbReference type="ARBA" id="ARBA00022741"/>
    </source>
</evidence>
<dbReference type="PROSITE" id="PS00678">
    <property type="entry name" value="WD_REPEATS_1"/>
    <property type="match status" value="6"/>
</dbReference>
<evidence type="ECO:0000256" key="1">
    <source>
        <dbReference type="ARBA" id="ARBA00012513"/>
    </source>
</evidence>
<dbReference type="InterPro" id="IPR017441">
    <property type="entry name" value="Protein_kinase_ATP_BS"/>
</dbReference>
<feature type="repeat" description="WD" evidence="9">
    <location>
        <begin position="555"/>
        <end position="596"/>
    </location>
</feature>
<dbReference type="Gene3D" id="3.30.200.20">
    <property type="entry name" value="Phosphorylase Kinase, domain 1"/>
    <property type="match status" value="1"/>
</dbReference>
<feature type="binding site" evidence="10">
    <location>
        <position position="146"/>
    </location>
    <ligand>
        <name>ATP</name>
        <dbReference type="ChEBI" id="CHEBI:30616"/>
    </ligand>
</feature>
<dbReference type="AlphaFoldDB" id="A0A518B560"/>
<evidence type="ECO:0000256" key="4">
    <source>
        <dbReference type="ARBA" id="ARBA00022679"/>
    </source>
</evidence>
<dbReference type="PROSITE" id="PS50011">
    <property type="entry name" value="PROTEIN_KINASE_DOM"/>
    <property type="match status" value="1"/>
</dbReference>
<evidence type="ECO:0000256" key="9">
    <source>
        <dbReference type="PROSITE-ProRule" id="PRU00221"/>
    </source>
</evidence>
<dbReference type="Pfam" id="PF00400">
    <property type="entry name" value="WD40"/>
    <property type="match status" value="10"/>
</dbReference>
<evidence type="ECO:0000256" key="11">
    <source>
        <dbReference type="SAM" id="Coils"/>
    </source>
</evidence>
<feature type="coiled-coil region" evidence="11">
    <location>
        <begin position="429"/>
        <end position="495"/>
    </location>
</feature>
<dbReference type="PANTHER" id="PTHR19879:SF9">
    <property type="entry name" value="TRANSCRIPTION INITIATION FACTOR TFIID SUBUNIT 5"/>
    <property type="match status" value="1"/>
</dbReference>
<dbReference type="GO" id="GO:0004674">
    <property type="term" value="F:protein serine/threonine kinase activity"/>
    <property type="evidence" value="ECO:0007669"/>
    <property type="project" value="UniProtKB-KW"/>
</dbReference>
<dbReference type="Proteomes" id="UP000317093">
    <property type="component" value="Chromosome"/>
</dbReference>
<proteinExistence type="predicted"/>
<dbReference type="CDD" id="cd14014">
    <property type="entry name" value="STKc_PknB_like"/>
    <property type="match status" value="1"/>
</dbReference>
<keyword evidence="11" id="KW-0175">Coiled coil</keyword>
<keyword evidence="16" id="KW-1185">Reference proteome</keyword>
<feature type="repeat" description="WD" evidence="9">
    <location>
        <begin position="681"/>
        <end position="722"/>
    </location>
</feature>
<dbReference type="InterPro" id="IPR001680">
    <property type="entry name" value="WD40_rpt"/>
</dbReference>
<feature type="repeat" description="WD" evidence="9">
    <location>
        <begin position="815"/>
        <end position="838"/>
    </location>
</feature>
<feature type="repeat" description="WD" evidence="9">
    <location>
        <begin position="889"/>
        <end position="930"/>
    </location>
</feature>
<keyword evidence="7 15" id="KW-0418">Kinase</keyword>
<dbReference type="PANTHER" id="PTHR19879">
    <property type="entry name" value="TRANSCRIPTION INITIATION FACTOR TFIID"/>
    <property type="match status" value="1"/>
</dbReference>
<dbReference type="SMART" id="SM00320">
    <property type="entry name" value="WD40"/>
    <property type="match status" value="14"/>
</dbReference>
<dbReference type="GO" id="GO:0005524">
    <property type="term" value="F:ATP binding"/>
    <property type="evidence" value="ECO:0007669"/>
    <property type="project" value="UniProtKB-UniRule"/>
</dbReference>
<evidence type="ECO:0000256" key="5">
    <source>
        <dbReference type="ARBA" id="ARBA00022737"/>
    </source>
</evidence>
<feature type="domain" description="Protein kinase" evidence="14">
    <location>
        <begin position="117"/>
        <end position="375"/>
    </location>
</feature>
<keyword evidence="13" id="KW-0812">Transmembrane</keyword>
<keyword evidence="8 10" id="KW-0067">ATP-binding</keyword>
<keyword evidence="5" id="KW-0677">Repeat</keyword>
<evidence type="ECO:0000313" key="15">
    <source>
        <dbReference type="EMBL" id="QDU62105.1"/>
    </source>
</evidence>
<keyword evidence="2" id="KW-0723">Serine/threonine-protein kinase</keyword>
<feature type="repeat" description="WD" evidence="9">
    <location>
        <begin position="1015"/>
        <end position="1056"/>
    </location>
</feature>
<dbReference type="EC" id="2.7.11.1" evidence="1"/>
<dbReference type="InterPro" id="IPR011009">
    <property type="entry name" value="Kinase-like_dom_sf"/>
</dbReference>
<keyword evidence="6 10" id="KW-0547">Nucleotide-binding</keyword>
<feature type="repeat" description="WD" evidence="9">
    <location>
        <begin position="638"/>
        <end position="679"/>
    </location>
</feature>
<feature type="repeat" description="WD" evidence="9">
    <location>
        <begin position="973"/>
        <end position="1014"/>
    </location>
</feature>
<keyword evidence="13" id="KW-0472">Membrane</keyword>
<dbReference type="InterPro" id="IPR019775">
    <property type="entry name" value="WD40_repeat_CS"/>
</dbReference>
<dbReference type="FunFam" id="1.10.510.10:FF:000021">
    <property type="entry name" value="Serine/threonine protein kinase"/>
    <property type="match status" value="1"/>
</dbReference>
<evidence type="ECO:0000256" key="2">
    <source>
        <dbReference type="ARBA" id="ARBA00022527"/>
    </source>
</evidence>
<feature type="transmembrane region" description="Helical" evidence="13">
    <location>
        <begin position="403"/>
        <end position="425"/>
    </location>
</feature>
<evidence type="ECO:0000256" key="12">
    <source>
        <dbReference type="SAM" id="MobiDB-lite"/>
    </source>
</evidence>